<dbReference type="Gene3D" id="3.30.565.10">
    <property type="entry name" value="Histidine kinase-like ATPase, C-terminal domain"/>
    <property type="match status" value="1"/>
</dbReference>
<protein>
    <submittedName>
        <fullName evidence="2">Anti-sigma regulatory factor</fullName>
    </submittedName>
</protein>
<sequence length="136" mass="14676">MMTKLDKVILAVTTEQDVVSVRQCVREYASKLGMSTLDQTKLMTAASELTRNIILYAGTGEVTIEHVTQASKQGVKVIFTDTGPGILNIAEAMQDGYSSGKSLGVGLPGAKRLVNFFDIQSKKGHGTTITIIRWGK</sequence>
<gene>
    <name evidence="2" type="ORF">K4G66_01530</name>
</gene>
<evidence type="ECO:0000313" key="2">
    <source>
        <dbReference type="EMBL" id="WKN37388.1"/>
    </source>
</evidence>
<feature type="domain" description="Histidine kinase/HSP90-like ATPase" evidence="1">
    <location>
        <begin position="38"/>
        <end position="131"/>
    </location>
</feature>
<reference evidence="2" key="2">
    <citation type="journal article" date="2024" name="Antonie Van Leeuwenhoek">
        <title>Roseihalotalea indica gen. nov., sp. nov., a halophilic Bacteroidetes from mesopelagic Southwest Indian Ocean with higher carbohydrate metabolic potential.</title>
        <authorList>
            <person name="Chen B."/>
            <person name="Zhang M."/>
            <person name="Lin D."/>
            <person name="Ye J."/>
            <person name="Tang K."/>
        </authorList>
    </citation>
    <scope>NUCLEOTIDE SEQUENCE</scope>
    <source>
        <strain evidence="2">TK19036</strain>
    </source>
</reference>
<name>A0AA49JE04_9BACT</name>
<dbReference type="AlphaFoldDB" id="A0AA49JE04"/>
<accession>A0AA49JE04</accession>
<dbReference type="InterPro" id="IPR036890">
    <property type="entry name" value="HATPase_C_sf"/>
</dbReference>
<dbReference type="Pfam" id="PF02518">
    <property type="entry name" value="HATPase_c"/>
    <property type="match status" value="1"/>
</dbReference>
<organism evidence="2">
    <name type="scientific">Roseihalotalea indica</name>
    <dbReference type="NCBI Taxonomy" id="2867963"/>
    <lineage>
        <taxon>Bacteria</taxon>
        <taxon>Pseudomonadati</taxon>
        <taxon>Bacteroidota</taxon>
        <taxon>Cytophagia</taxon>
        <taxon>Cytophagales</taxon>
        <taxon>Catalimonadaceae</taxon>
        <taxon>Roseihalotalea</taxon>
    </lineage>
</organism>
<dbReference type="SUPFAM" id="SSF55874">
    <property type="entry name" value="ATPase domain of HSP90 chaperone/DNA topoisomerase II/histidine kinase"/>
    <property type="match status" value="1"/>
</dbReference>
<proteinExistence type="predicted"/>
<reference evidence="2" key="1">
    <citation type="journal article" date="2023" name="Comput. Struct. Biotechnol. J.">
        <title>Discovery of a novel marine Bacteroidetes with a rich repertoire of carbohydrate-active enzymes.</title>
        <authorList>
            <person name="Chen B."/>
            <person name="Liu G."/>
            <person name="Chen Q."/>
            <person name="Wang H."/>
            <person name="Liu L."/>
            <person name="Tang K."/>
        </authorList>
    </citation>
    <scope>NUCLEOTIDE SEQUENCE</scope>
    <source>
        <strain evidence="2">TK19036</strain>
    </source>
</reference>
<dbReference type="InterPro" id="IPR003594">
    <property type="entry name" value="HATPase_dom"/>
</dbReference>
<dbReference type="CDD" id="cd16934">
    <property type="entry name" value="HATPase_RsbT-like"/>
    <property type="match status" value="1"/>
</dbReference>
<dbReference type="EMBL" id="CP120682">
    <property type="protein sequence ID" value="WKN37388.1"/>
    <property type="molecule type" value="Genomic_DNA"/>
</dbReference>
<evidence type="ECO:0000259" key="1">
    <source>
        <dbReference type="Pfam" id="PF02518"/>
    </source>
</evidence>